<evidence type="ECO:0000313" key="8">
    <source>
        <dbReference type="Proteomes" id="UP001063166"/>
    </source>
</evidence>
<organism evidence="7 8">
    <name type="scientific">Lyophyllum shimeji</name>
    <name type="common">Hon-shimeji</name>
    <name type="synonym">Tricholoma shimeji</name>
    <dbReference type="NCBI Taxonomy" id="47721"/>
    <lineage>
        <taxon>Eukaryota</taxon>
        <taxon>Fungi</taxon>
        <taxon>Dikarya</taxon>
        <taxon>Basidiomycota</taxon>
        <taxon>Agaricomycotina</taxon>
        <taxon>Agaricomycetes</taxon>
        <taxon>Agaricomycetidae</taxon>
        <taxon>Agaricales</taxon>
        <taxon>Tricholomatineae</taxon>
        <taxon>Lyophyllaceae</taxon>
        <taxon>Lyophyllum</taxon>
    </lineage>
</organism>
<feature type="region of interest" description="Disordered" evidence="5">
    <location>
        <begin position="1"/>
        <end position="29"/>
    </location>
</feature>
<feature type="domain" description="MYND-type" evidence="6">
    <location>
        <begin position="662"/>
        <end position="700"/>
    </location>
</feature>
<dbReference type="Pfam" id="PF01753">
    <property type="entry name" value="zf-MYND"/>
    <property type="match status" value="1"/>
</dbReference>
<dbReference type="SUPFAM" id="SSF144232">
    <property type="entry name" value="HIT/MYND zinc finger-like"/>
    <property type="match status" value="1"/>
</dbReference>
<reference evidence="7" key="1">
    <citation type="submission" date="2022-07" db="EMBL/GenBank/DDBJ databases">
        <title>The genome of Lyophyllum shimeji provides insight into the initial evolution of ectomycorrhizal fungal genome.</title>
        <authorList>
            <person name="Kobayashi Y."/>
            <person name="Shibata T."/>
            <person name="Hirakawa H."/>
            <person name="Shigenobu S."/>
            <person name="Nishiyama T."/>
            <person name="Yamada A."/>
            <person name="Hasebe M."/>
            <person name="Kawaguchi M."/>
        </authorList>
    </citation>
    <scope>NUCLEOTIDE SEQUENCE</scope>
    <source>
        <strain evidence="7">AT787</strain>
    </source>
</reference>
<comment type="caution">
    <text evidence="7">The sequence shown here is derived from an EMBL/GenBank/DDBJ whole genome shotgun (WGS) entry which is preliminary data.</text>
</comment>
<dbReference type="GO" id="GO:0008270">
    <property type="term" value="F:zinc ion binding"/>
    <property type="evidence" value="ECO:0007669"/>
    <property type="project" value="UniProtKB-KW"/>
</dbReference>
<protein>
    <submittedName>
        <fullName evidence="7">MYND finger</fullName>
    </submittedName>
</protein>
<dbReference type="InterPro" id="IPR002893">
    <property type="entry name" value="Znf_MYND"/>
</dbReference>
<evidence type="ECO:0000313" key="7">
    <source>
        <dbReference type="EMBL" id="GLB39184.1"/>
    </source>
</evidence>
<dbReference type="PROSITE" id="PS01360">
    <property type="entry name" value="ZF_MYND_1"/>
    <property type="match status" value="1"/>
</dbReference>
<evidence type="ECO:0000256" key="3">
    <source>
        <dbReference type="ARBA" id="ARBA00022833"/>
    </source>
</evidence>
<dbReference type="InterPro" id="IPR011989">
    <property type="entry name" value="ARM-like"/>
</dbReference>
<evidence type="ECO:0000256" key="1">
    <source>
        <dbReference type="ARBA" id="ARBA00022723"/>
    </source>
</evidence>
<proteinExistence type="predicted"/>
<evidence type="ECO:0000256" key="5">
    <source>
        <dbReference type="SAM" id="MobiDB-lite"/>
    </source>
</evidence>
<evidence type="ECO:0000256" key="2">
    <source>
        <dbReference type="ARBA" id="ARBA00022771"/>
    </source>
</evidence>
<dbReference type="AlphaFoldDB" id="A0A9P3PPG4"/>
<keyword evidence="2 4" id="KW-0863">Zinc-finger</keyword>
<sequence>MPGPGHKKKSKPRAQAAPQRPAGGNSESDAYVGNLNNADGWGMICDMLCVAFEIPDLTTKSGLKKVHANFDAVYRRLDKACTKYPDNERIVGGVLAIFAKMCADSILRNKLHERGLLTKLLPLLDSESTRHMALRALGTITHHGGGTIRKDIARRTTATLIKLIEEFPDDKVIAELVVTVLSHSISGVVEGEKPSDPTLLASLDLRAIFKVVTETSRKEWASQYLINHAVSLLATATLNAADICKAYPPMLKFLVAGLRSADWVMRCTCLGGIIRLHRNESELDMRTLDPNKFIGCIQRGFPPHLQDRMMDYGLPRCDTYLTLATTRDYQAAMMACAQDHDLRALGLKLAELILRTEFSIADGMFQAQDPRTGRLEVMDIGLPFTRWIDALPPCARAVRTRGNAKDADLADILDIKYHIMKQRIPDAVDVARKGLKRNPGAAYFYYAITLSADNTEGLRAAKKGLKCKHITPFVRFQLMQRAVEHAGNMGIQILQESPAAGKGRWEEGIAFLMSALEDAKTFVEEAPPDNRHMNAVLYWYILLTITINGPGSSTDLRELQSALKGRKIADDFCAAIDIRPPRTNLRLAQETVVKLYTAAAVEFGPVVQKADAEERLKPVSPEKLEDELAAWLENTHVHDEVDDELHGLHPKVNTNAVALYRCSFCGNPSAVLRKCSGCAKARYCDSGCQKSHWPDHKKMCSVATSN</sequence>
<dbReference type="Gene3D" id="1.25.10.10">
    <property type="entry name" value="Leucine-rich Repeat Variant"/>
    <property type="match status" value="1"/>
</dbReference>
<feature type="compositionally biased region" description="Basic residues" evidence="5">
    <location>
        <begin position="1"/>
        <end position="12"/>
    </location>
</feature>
<dbReference type="EMBL" id="BRPK01000006">
    <property type="protein sequence ID" value="GLB39184.1"/>
    <property type="molecule type" value="Genomic_DNA"/>
</dbReference>
<dbReference type="InterPro" id="IPR016024">
    <property type="entry name" value="ARM-type_fold"/>
</dbReference>
<evidence type="ECO:0000256" key="4">
    <source>
        <dbReference type="PROSITE-ProRule" id="PRU00134"/>
    </source>
</evidence>
<gene>
    <name evidence="7" type="ORF">LshimejAT787_0603460</name>
</gene>
<dbReference type="Proteomes" id="UP001063166">
    <property type="component" value="Unassembled WGS sequence"/>
</dbReference>
<evidence type="ECO:0000259" key="6">
    <source>
        <dbReference type="PROSITE" id="PS50865"/>
    </source>
</evidence>
<accession>A0A9P3PPG4</accession>
<keyword evidence="1" id="KW-0479">Metal-binding</keyword>
<keyword evidence="8" id="KW-1185">Reference proteome</keyword>
<dbReference type="Gene3D" id="6.10.140.2220">
    <property type="match status" value="1"/>
</dbReference>
<name>A0A9P3PPG4_LYOSH</name>
<feature type="compositionally biased region" description="Low complexity" evidence="5">
    <location>
        <begin position="13"/>
        <end position="22"/>
    </location>
</feature>
<keyword evidence="3" id="KW-0862">Zinc</keyword>
<dbReference type="OrthoDB" id="341421at2759"/>
<dbReference type="PROSITE" id="PS50865">
    <property type="entry name" value="ZF_MYND_2"/>
    <property type="match status" value="1"/>
</dbReference>
<dbReference type="SUPFAM" id="SSF48371">
    <property type="entry name" value="ARM repeat"/>
    <property type="match status" value="1"/>
</dbReference>